<feature type="compositionally biased region" description="Acidic residues" evidence="1">
    <location>
        <begin position="87"/>
        <end position="101"/>
    </location>
</feature>
<feature type="compositionally biased region" description="Basic and acidic residues" evidence="1">
    <location>
        <begin position="174"/>
        <end position="183"/>
    </location>
</feature>
<dbReference type="EMBL" id="JAGTJQ010000003">
    <property type="protein sequence ID" value="KAH7034798.1"/>
    <property type="molecule type" value="Genomic_DNA"/>
</dbReference>
<evidence type="ECO:0008006" key="4">
    <source>
        <dbReference type="Google" id="ProtNLM"/>
    </source>
</evidence>
<feature type="compositionally biased region" description="Acidic residues" evidence="1">
    <location>
        <begin position="184"/>
        <end position="194"/>
    </location>
</feature>
<feature type="compositionally biased region" description="Basic residues" evidence="1">
    <location>
        <begin position="33"/>
        <end position="42"/>
    </location>
</feature>
<evidence type="ECO:0000256" key="1">
    <source>
        <dbReference type="SAM" id="MobiDB-lite"/>
    </source>
</evidence>
<sequence>MADFIHSGGLWSCNSGVCIAATPPPPQANNTCRRSKRPKSPKPAKLSDHPGGYPTNKSPSSFPRHHPTSAEDLDSTDSDSDQYAFDSDSDEDDPEWSGEQDEIETAVLSSIPDLELAAFLIVKLHEENTAIRGKKINRWQNSIIQCHGSQPPQNEYHPVGQANLHNPRKRRRASRDSERHGDSEDGDGDEQDGDEPGHVERTGEPRSGAIVKLLACPFNKAEPNKYTVCIETRNHYRVCTSGFKTIQRVKEHIERKHYPVQCDRCYMKFVGQTKDRAQCLADLAAHRQQPEGCAVGDPRQKEGISDEQWAKLKWNSGKKPSKSNNVEKWWANWDVLFPGRERPNHPCEHVKVLSRKAAVSG</sequence>
<proteinExistence type="predicted"/>
<dbReference type="AlphaFoldDB" id="A0A9P9BQE6"/>
<feature type="region of interest" description="Disordered" evidence="1">
    <location>
        <begin position="145"/>
        <end position="206"/>
    </location>
</feature>
<dbReference type="Proteomes" id="UP000756346">
    <property type="component" value="Unassembled WGS sequence"/>
</dbReference>
<feature type="compositionally biased region" description="Basic and acidic residues" evidence="1">
    <location>
        <begin position="195"/>
        <end position="204"/>
    </location>
</feature>
<keyword evidence="3" id="KW-1185">Reference proteome</keyword>
<name>A0A9P9BQE6_9PEZI</name>
<organism evidence="2 3">
    <name type="scientific">Microdochium trichocladiopsis</name>
    <dbReference type="NCBI Taxonomy" id="1682393"/>
    <lineage>
        <taxon>Eukaryota</taxon>
        <taxon>Fungi</taxon>
        <taxon>Dikarya</taxon>
        <taxon>Ascomycota</taxon>
        <taxon>Pezizomycotina</taxon>
        <taxon>Sordariomycetes</taxon>
        <taxon>Xylariomycetidae</taxon>
        <taxon>Xylariales</taxon>
        <taxon>Microdochiaceae</taxon>
        <taxon>Microdochium</taxon>
    </lineage>
</organism>
<dbReference type="OrthoDB" id="3564303at2759"/>
<dbReference type="PANTHER" id="PTHR38166:SF1">
    <property type="entry name" value="C2H2-TYPE DOMAIN-CONTAINING PROTEIN"/>
    <property type="match status" value="1"/>
</dbReference>
<gene>
    <name evidence="2" type="ORF">B0I36DRAFT_346687</name>
</gene>
<comment type="caution">
    <text evidence="2">The sequence shown here is derived from an EMBL/GenBank/DDBJ whole genome shotgun (WGS) entry which is preliminary data.</text>
</comment>
<dbReference type="RefSeq" id="XP_046014891.1">
    <property type="nucleotide sequence ID" value="XM_046156486.1"/>
</dbReference>
<evidence type="ECO:0000313" key="3">
    <source>
        <dbReference type="Proteomes" id="UP000756346"/>
    </source>
</evidence>
<feature type="compositionally biased region" description="Acidic residues" evidence="1">
    <location>
        <begin position="71"/>
        <end position="80"/>
    </location>
</feature>
<dbReference type="PANTHER" id="PTHR38166">
    <property type="entry name" value="C2H2-TYPE DOMAIN-CONTAINING PROTEIN-RELATED"/>
    <property type="match status" value="1"/>
</dbReference>
<accession>A0A9P9BQE6</accession>
<reference evidence="2" key="1">
    <citation type="journal article" date="2021" name="Nat. Commun.">
        <title>Genetic determinants of endophytism in the Arabidopsis root mycobiome.</title>
        <authorList>
            <person name="Mesny F."/>
            <person name="Miyauchi S."/>
            <person name="Thiergart T."/>
            <person name="Pickel B."/>
            <person name="Atanasova L."/>
            <person name="Karlsson M."/>
            <person name="Huettel B."/>
            <person name="Barry K.W."/>
            <person name="Haridas S."/>
            <person name="Chen C."/>
            <person name="Bauer D."/>
            <person name="Andreopoulos W."/>
            <person name="Pangilinan J."/>
            <person name="LaButti K."/>
            <person name="Riley R."/>
            <person name="Lipzen A."/>
            <person name="Clum A."/>
            <person name="Drula E."/>
            <person name="Henrissat B."/>
            <person name="Kohler A."/>
            <person name="Grigoriev I.V."/>
            <person name="Martin F.M."/>
            <person name="Hacquard S."/>
        </authorList>
    </citation>
    <scope>NUCLEOTIDE SEQUENCE</scope>
    <source>
        <strain evidence="2">MPI-CAGE-CH-0230</strain>
    </source>
</reference>
<protein>
    <recommendedName>
        <fullName evidence="4">C2H2-type domain-containing protein</fullName>
    </recommendedName>
</protein>
<evidence type="ECO:0000313" key="2">
    <source>
        <dbReference type="EMBL" id="KAH7034798.1"/>
    </source>
</evidence>
<feature type="region of interest" description="Disordered" evidence="1">
    <location>
        <begin position="20"/>
        <end position="101"/>
    </location>
</feature>
<dbReference type="GeneID" id="70186032"/>